<feature type="compositionally biased region" description="Polar residues" evidence="1">
    <location>
        <begin position="242"/>
        <end position="254"/>
    </location>
</feature>
<dbReference type="InterPro" id="IPR059009">
    <property type="entry name" value="Znf_C2H2_17_1st"/>
</dbReference>
<evidence type="ECO:0000259" key="2">
    <source>
        <dbReference type="SMART" id="SM00355"/>
    </source>
</evidence>
<feature type="region of interest" description="Disordered" evidence="1">
    <location>
        <begin position="631"/>
        <end position="683"/>
    </location>
</feature>
<dbReference type="OMA" id="PYRCKVE"/>
<comment type="caution">
    <text evidence="3">The sequence shown here is derived from an EMBL/GenBank/DDBJ whole genome shotgun (WGS) entry which is preliminary data.</text>
</comment>
<dbReference type="AlphaFoldDB" id="A0A162HZU9"/>
<dbReference type="GO" id="GO:0003677">
    <property type="term" value="F:DNA binding"/>
    <property type="evidence" value="ECO:0007669"/>
    <property type="project" value="UniProtKB-KW"/>
</dbReference>
<feature type="compositionally biased region" description="Basic and acidic residues" evidence="1">
    <location>
        <begin position="509"/>
        <end position="523"/>
    </location>
</feature>
<keyword evidence="3" id="KW-0238">DNA-binding</keyword>
<dbReference type="EMBL" id="AZHC01000002">
    <property type="protein sequence ID" value="OAA50415.1"/>
    <property type="molecule type" value="Genomic_DNA"/>
</dbReference>
<accession>A0A162HZU9</accession>
<feature type="compositionally biased region" description="Polar residues" evidence="1">
    <location>
        <begin position="292"/>
        <end position="305"/>
    </location>
</feature>
<dbReference type="Pfam" id="PF26176">
    <property type="entry name" value="zf_C2H2_17_2"/>
    <property type="match status" value="1"/>
</dbReference>
<sequence length="754" mass="82521">MPVALVSHQANMPGYNSTVGLEEVQPLSRWDVWITDEPICRIKLTRGNRRPKSLFSQVTQSNLIAIAAANGHDNLHKPVTWLSALKWMIMDRILTGLAFCLWNLVVFCFGTREDVYSTGPCGAWDDMISVTGETCVSKNDARIPVGPTRTCLYLKDAIHGKAASYRTIKDTEDILMDPVELESYLSHGLNTAVKMRENTISVQGYMTGDYSYPQSSMASSATGMFPYTSQTEPAADLLNAQSWGASPEGHQNYQDFPDTRSSHSGEGEDYLFTSGQTTPRGSRLDQAPSMESVWTNPRTTQSSAIAQAMSRADSSRSSGSSLSQSSPLSRGNVSAFGNVSHAATTAGTMAGMNSCLLVAADATAVSHVYWPEMGLDMNMAAASGSFTVTEAGPMHMVPAHMHLGPGSALPDNSSPGSWDSFSSSISRTSSPATIDDVWLPSAISPNSSPEVVGDSPRYVDYFDANAEQTSYTGLFSADRKISMASDKDNIVPKIEEGLPMPHGYPPRRHGNDGESSARDHELYKNATPGPDGLFHCPWEGQNNCNHKPEKLKCNYDKFVDSHLKPYRCKAESCEGARFSSTACLLRHEREAHGLHGHGDKPFLCIYEGCERAVPGNGFPRQWNLRDHMKRVHNDHGSAGGSPPAPANGQSTKGRKRKPEVVEQQNSTRKATLKSMPVADSKQVSTKPLLEQWLDQRRAVEDLCHGLGKPEDARNLQHINEMQKRLAYMAKMTSDWNSVATDIRADTNRRNYSTG</sequence>
<feature type="compositionally biased region" description="Basic and acidic residues" evidence="1">
    <location>
        <begin position="257"/>
        <end position="266"/>
    </location>
</feature>
<proteinExistence type="predicted"/>
<feature type="region of interest" description="Disordered" evidence="1">
    <location>
        <begin position="242"/>
        <end position="332"/>
    </location>
</feature>
<dbReference type="SMART" id="SM00355">
    <property type="entry name" value="ZnF_C2H2"/>
    <property type="match status" value="2"/>
</dbReference>
<feature type="domain" description="C2H2-type" evidence="2">
    <location>
        <begin position="602"/>
        <end position="632"/>
    </location>
</feature>
<dbReference type="InterPro" id="IPR059095">
    <property type="entry name" value="Znf_C2H2_17_2nd"/>
</dbReference>
<keyword evidence="4" id="KW-1185">Reference proteome</keyword>
<dbReference type="Proteomes" id="UP000243498">
    <property type="component" value="Unassembled WGS sequence"/>
</dbReference>
<dbReference type="OrthoDB" id="5062908at2759"/>
<evidence type="ECO:0000313" key="3">
    <source>
        <dbReference type="EMBL" id="OAA50415.1"/>
    </source>
</evidence>
<organism evidence="3 4">
    <name type="scientific">Metarhizium rileyi (strain RCEF 4871)</name>
    <name type="common">Nomuraea rileyi</name>
    <dbReference type="NCBI Taxonomy" id="1649241"/>
    <lineage>
        <taxon>Eukaryota</taxon>
        <taxon>Fungi</taxon>
        <taxon>Dikarya</taxon>
        <taxon>Ascomycota</taxon>
        <taxon>Pezizomycotina</taxon>
        <taxon>Sordariomycetes</taxon>
        <taxon>Hypocreomycetidae</taxon>
        <taxon>Hypocreales</taxon>
        <taxon>Clavicipitaceae</taxon>
        <taxon>Metarhizium</taxon>
    </lineage>
</organism>
<dbReference type="Pfam" id="PF26177">
    <property type="entry name" value="zf_C2H2_17_1st"/>
    <property type="match status" value="1"/>
</dbReference>
<dbReference type="STRING" id="1081105.A0A162HZU9"/>
<reference evidence="3 4" key="1">
    <citation type="journal article" date="2016" name="Genome Biol. Evol.">
        <title>Divergent and convergent evolution of fungal pathogenicity.</title>
        <authorList>
            <person name="Shang Y."/>
            <person name="Xiao G."/>
            <person name="Zheng P."/>
            <person name="Cen K."/>
            <person name="Zhan S."/>
            <person name="Wang C."/>
        </authorList>
    </citation>
    <scope>NUCLEOTIDE SEQUENCE [LARGE SCALE GENOMIC DNA]</scope>
    <source>
        <strain evidence="3 4">RCEF 4871</strain>
    </source>
</reference>
<dbReference type="InterPro" id="IPR013087">
    <property type="entry name" value="Znf_C2H2_type"/>
</dbReference>
<feature type="region of interest" description="Disordered" evidence="1">
    <location>
        <begin position="496"/>
        <end position="524"/>
    </location>
</feature>
<feature type="domain" description="C2H2-type" evidence="2">
    <location>
        <begin position="566"/>
        <end position="592"/>
    </location>
</feature>
<feature type="compositionally biased region" description="Low complexity" evidence="1">
    <location>
        <begin position="315"/>
        <end position="331"/>
    </location>
</feature>
<dbReference type="Gene3D" id="3.30.160.60">
    <property type="entry name" value="Classic Zinc Finger"/>
    <property type="match status" value="1"/>
</dbReference>
<evidence type="ECO:0000313" key="4">
    <source>
        <dbReference type="Proteomes" id="UP000243498"/>
    </source>
</evidence>
<evidence type="ECO:0000256" key="1">
    <source>
        <dbReference type="SAM" id="MobiDB-lite"/>
    </source>
</evidence>
<name>A0A162HZU9_METRR</name>
<protein>
    <submittedName>
        <fullName evidence="3">Zinc finger, C2H2-type/integrase, DNA-binding protein</fullName>
    </submittedName>
</protein>
<gene>
    <name evidence="3" type="ORF">NOR_00865</name>
</gene>